<dbReference type="Proteomes" id="UP000305921">
    <property type="component" value="Unassembled WGS sequence"/>
</dbReference>
<dbReference type="GO" id="GO:0016747">
    <property type="term" value="F:acyltransferase activity, transferring groups other than amino-acyl groups"/>
    <property type="evidence" value="ECO:0007669"/>
    <property type="project" value="InterPro"/>
</dbReference>
<comment type="caution">
    <text evidence="2">The sequence shown here is derived from an EMBL/GenBank/DDBJ whole genome shotgun (WGS) entry which is preliminary data.</text>
</comment>
<gene>
    <name evidence="2" type="ORF">FEF34_25135</name>
</gene>
<dbReference type="AlphaFoldDB" id="A0A5R9EL33"/>
<dbReference type="InterPro" id="IPR016181">
    <property type="entry name" value="Acyl_CoA_acyltransferase"/>
</dbReference>
<dbReference type="PANTHER" id="PTHR43610">
    <property type="entry name" value="BLL6696 PROTEIN"/>
    <property type="match status" value="1"/>
</dbReference>
<protein>
    <submittedName>
        <fullName evidence="2">GNAT family N-acetyltransferase</fullName>
    </submittedName>
</protein>
<dbReference type="EMBL" id="VAWE01000001">
    <property type="protein sequence ID" value="TLQ48453.1"/>
    <property type="molecule type" value="Genomic_DNA"/>
</dbReference>
<feature type="domain" description="N-acetyltransferase" evidence="1">
    <location>
        <begin position="15"/>
        <end position="179"/>
    </location>
</feature>
<evidence type="ECO:0000313" key="3">
    <source>
        <dbReference type="Proteomes" id="UP000305921"/>
    </source>
</evidence>
<dbReference type="PANTHER" id="PTHR43610:SF1">
    <property type="entry name" value="N-ACETYLTRANSFERASE DOMAIN-CONTAINING PROTEIN"/>
    <property type="match status" value="1"/>
</dbReference>
<keyword evidence="3" id="KW-1185">Reference proteome</keyword>
<dbReference type="InterPro" id="IPR000182">
    <property type="entry name" value="GNAT_dom"/>
</dbReference>
<keyword evidence="2" id="KW-0808">Transferase</keyword>
<accession>A0A5R9EL33</accession>
<proteinExistence type="predicted"/>
<organism evidence="2 3">
    <name type="scientific">Streptomyces marianii</name>
    <dbReference type="NCBI Taxonomy" id="1817406"/>
    <lineage>
        <taxon>Bacteria</taxon>
        <taxon>Bacillati</taxon>
        <taxon>Actinomycetota</taxon>
        <taxon>Actinomycetes</taxon>
        <taxon>Kitasatosporales</taxon>
        <taxon>Streptomycetaceae</taxon>
        <taxon>Streptomyces</taxon>
    </lineage>
</organism>
<evidence type="ECO:0000259" key="1">
    <source>
        <dbReference type="PROSITE" id="PS51186"/>
    </source>
</evidence>
<reference evidence="2 3" key="1">
    <citation type="submission" date="2019-05" db="EMBL/GenBank/DDBJ databases">
        <title>Streptomyces marianii sp. nov., a novel marine actinomycete from southern coast of India.</title>
        <authorList>
            <person name="Iniyan A.M."/>
            <person name="Wink J."/>
            <person name="Ramprasad E."/>
            <person name="Ramana C.V."/>
            <person name="Bunk B."/>
            <person name="Sproer C."/>
            <person name="Joseph F.-J.R.S."/>
            <person name="Vincent S.G.P."/>
        </authorList>
    </citation>
    <scope>NUCLEOTIDE SEQUENCE [LARGE SCALE GENOMIC DNA]</scope>
    <source>
        <strain evidence="2 3">ICN19</strain>
    </source>
</reference>
<dbReference type="Pfam" id="PF13302">
    <property type="entry name" value="Acetyltransf_3"/>
    <property type="match status" value="1"/>
</dbReference>
<sequence>MADFSVKPILTGAKVVLRPFSEEDAPTMAAILRDTEVLLLTGSAGAPPFPDEQLRSWYATRGDQPDRLDVGVVDRASGELVGEAVLNNWDERNRSCNFRILIGPRGRDRGLGTEAVRLITGYGFERLGLNRISLSVYDFNPRARRAYEKAGFIAEGTEREVLRHEDGWVDATNMSVLAREWAVHRGRPED</sequence>
<dbReference type="SUPFAM" id="SSF55729">
    <property type="entry name" value="Acyl-CoA N-acyltransferases (Nat)"/>
    <property type="match status" value="1"/>
</dbReference>
<evidence type="ECO:0000313" key="2">
    <source>
        <dbReference type="EMBL" id="TLQ48453.1"/>
    </source>
</evidence>
<dbReference type="PROSITE" id="PS51186">
    <property type="entry name" value="GNAT"/>
    <property type="match status" value="1"/>
</dbReference>
<dbReference type="Gene3D" id="3.40.630.30">
    <property type="match status" value="1"/>
</dbReference>
<name>A0A5R9EL33_9ACTN</name>
<dbReference type="OrthoDB" id="9814648at2"/>